<evidence type="ECO:0000256" key="6">
    <source>
        <dbReference type="ARBA" id="ARBA00023237"/>
    </source>
</evidence>
<evidence type="ECO:0000256" key="2">
    <source>
        <dbReference type="ARBA" id="ARBA00007248"/>
    </source>
</evidence>
<evidence type="ECO:0000313" key="8">
    <source>
        <dbReference type="EMBL" id="HIX73702.1"/>
    </source>
</evidence>
<comment type="similarity">
    <text evidence="2">Belongs to the bacteroidetes fimbrillin superfamily. FimB/Mfa2 family.</text>
</comment>
<evidence type="ECO:0000256" key="4">
    <source>
        <dbReference type="ARBA" id="ARBA00023136"/>
    </source>
</evidence>
<keyword evidence="4" id="KW-0472">Membrane</keyword>
<keyword evidence="6" id="KW-0998">Cell outer membrane</keyword>
<dbReference type="AlphaFoldDB" id="A0A9D1X714"/>
<evidence type="ECO:0000256" key="7">
    <source>
        <dbReference type="ARBA" id="ARBA00023288"/>
    </source>
</evidence>
<dbReference type="GO" id="GO:0009279">
    <property type="term" value="C:cell outer membrane"/>
    <property type="evidence" value="ECO:0007669"/>
    <property type="project" value="UniProtKB-SubCell"/>
</dbReference>
<organism evidence="8 9">
    <name type="scientific">Candidatus Parabacteroides intestinipullorum</name>
    <dbReference type="NCBI Taxonomy" id="2838723"/>
    <lineage>
        <taxon>Bacteria</taxon>
        <taxon>Pseudomonadati</taxon>
        <taxon>Bacteroidota</taxon>
        <taxon>Bacteroidia</taxon>
        <taxon>Bacteroidales</taxon>
        <taxon>Tannerellaceae</taxon>
        <taxon>Parabacteroides</taxon>
    </lineage>
</organism>
<keyword evidence="3" id="KW-0732">Signal</keyword>
<dbReference type="EMBL" id="DXEL01000014">
    <property type="protein sequence ID" value="HIX73702.1"/>
    <property type="molecule type" value="Genomic_DNA"/>
</dbReference>
<proteinExistence type="inferred from homology"/>
<accession>A0A9D1X714</accession>
<keyword evidence="7" id="KW-0449">Lipoprotein</keyword>
<evidence type="ECO:0000256" key="3">
    <source>
        <dbReference type="ARBA" id="ARBA00022729"/>
    </source>
</evidence>
<evidence type="ECO:0000256" key="1">
    <source>
        <dbReference type="ARBA" id="ARBA00004442"/>
    </source>
</evidence>
<comment type="caution">
    <text evidence="8">The sequence shown here is derived from an EMBL/GenBank/DDBJ whole genome shotgun (WGS) entry which is preliminary data.</text>
</comment>
<gene>
    <name evidence="8" type="ORF">H9977_01405</name>
</gene>
<reference evidence="8" key="1">
    <citation type="journal article" date="2021" name="PeerJ">
        <title>Extensive microbial diversity within the chicken gut microbiome revealed by metagenomics and culture.</title>
        <authorList>
            <person name="Gilroy R."/>
            <person name="Ravi A."/>
            <person name="Getino M."/>
            <person name="Pursley I."/>
            <person name="Horton D.L."/>
            <person name="Alikhan N.F."/>
            <person name="Baker D."/>
            <person name="Gharbi K."/>
            <person name="Hall N."/>
            <person name="Watson M."/>
            <person name="Adriaenssens E.M."/>
            <person name="Foster-Nyarko E."/>
            <person name="Jarju S."/>
            <person name="Secka A."/>
            <person name="Antonio M."/>
            <person name="Oren A."/>
            <person name="Chaudhuri R.R."/>
            <person name="La Ragione R."/>
            <person name="Hildebrand F."/>
            <person name="Pallen M.J."/>
        </authorList>
    </citation>
    <scope>NUCLEOTIDE SEQUENCE</scope>
    <source>
        <strain evidence="8">ChiGjej6B6-14162</strain>
    </source>
</reference>
<evidence type="ECO:0000313" key="9">
    <source>
        <dbReference type="Proteomes" id="UP000886740"/>
    </source>
</evidence>
<dbReference type="InterPro" id="IPR014941">
    <property type="entry name" value="FimB/Mfa2/Mfa3"/>
</dbReference>
<keyword evidence="5" id="KW-0564">Palmitate</keyword>
<dbReference type="PROSITE" id="PS51257">
    <property type="entry name" value="PROKAR_LIPOPROTEIN"/>
    <property type="match status" value="1"/>
</dbReference>
<name>A0A9D1X714_9BACT</name>
<evidence type="ECO:0000256" key="5">
    <source>
        <dbReference type="ARBA" id="ARBA00023139"/>
    </source>
</evidence>
<sequence>MKKYVLGGLIGLYALTGCAKLENESFQNDKSGFPVKYTISMSKEILPFIETKAAPPLNIQEPIETRNNGNDLYNRIDYLVFLADEDNQLLKQITYQTDDLDFGIVYDTLPAGNYNLCFIAHSSKDMTIEGQIAQFQDISDTFHHYKTLTVSPGNEITEEITLQRVVGKIEFQATDPVPVDGKNFEMTITSPATKLDLTTGYGLTDDYPLIYDHTFTSEERGTTETTHSFLTFITNPGSMLTAHLISYDQQGEILRERLVEEISPIANRIIRYKGTLYTPQNSDETFNILIWNNGLWEKVDEQPLPE</sequence>
<dbReference type="Proteomes" id="UP000886740">
    <property type="component" value="Unassembled WGS sequence"/>
</dbReference>
<protein>
    <submittedName>
        <fullName evidence="8">FimB/Mfa2 family fimbrial subunit</fullName>
    </submittedName>
</protein>
<dbReference type="Pfam" id="PF08842">
    <property type="entry name" value="Mfa2"/>
    <property type="match status" value="1"/>
</dbReference>
<reference evidence="8" key="2">
    <citation type="submission" date="2021-04" db="EMBL/GenBank/DDBJ databases">
        <authorList>
            <person name="Gilroy R."/>
        </authorList>
    </citation>
    <scope>NUCLEOTIDE SEQUENCE</scope>
    <source>
        <strain evidence="8">ChiGjej6B6-14162</strain>
    </source>
</reference>
<comment type="subcellular location">
    <subcellularLocation>
        <location evidence="1">Cell outer membrane</location>
    </subcellularLocation>
</comment>